<sequence>MSNFNQEKNFRERIESSDNQELISRYNLRKRKLISTTEYETQQSSDKTTSLPLIIDENTPVSIEDVNQVLNQFIEYFDDRTPKKKEEIEKLINVILNKLPMLKDVKETDLCKWDLVADYEEAMRHWASLVIIILHEISHIIRRVELPITNDVMSATTPAKLLHGKLIKEAGNQLEILLFGNVVKSIGDLDSIFLLKSTSWNIPTIEEFHKQFKDHIEVDIRQQPNNDESYRLTISGKCGDLD</sequence>
<gene>
    <name evidence="1" type="ORF">OVA965_LOCUS37216</name>
    <name evidence="2" type="ORF">TMI583_LOCUS38281</name>
</gene>
<dbReference type="AlphaFoldDB" id="A0A8S2FLT8"/>
<protein>
    <submittedName>
        <fullName evidence="1">Uncharacterized protein</fullName>
    </submittedName>
</protein>
<evidence type="ECO:0000313" key="1">
    <source>
        <dbReference type="EMBL" id="CAF1507407.1"/>
    </source>
</evidence>
<dbReference type="Proteomes" id="UP000682733">
    <property type="component" value="Unassembled WGS sequence"/>
</dbReference>
<dbReference type="Proteomes" id="UP000677228">
    <property type="component" value="Unassembled WGS sequence"/>
</dbReference>
<name>A0A8S2FLT8_9BILA</name>
<proteinExistence type="predicted"/>
<comment type="caution">
    <text evidence="1">The sequence shown here is derived from an EMBL/GenBank/DDBJ whole genome shotgun (WGS) entry which is preliminary data.</text>
</comment>
<evidence type="ECO:0000313" key="3">
    <source>
        <dbReference type="Proteomes" id="UP000677228"/>
    </source>
</evidence>
<reference evidence="1" key="1">
    <citation type="submission" date="2021-02" db="EMBL/GenBank/DDBJ databases">
        <authorList>
            <person name="Nowell W R."/>
        </authorList>
    </citation>
    <scope>NUCLEOTIDE SEQUENCE</scope>
</reference>
<feature type="non-terminal residue" evidence="1">
    <location>
        <position position="242"/>
    </location>
</feature>
<organism evidence="1 3">
    <name type="scientific">Didymodactylos carnosus</name>
    <dbReference type="NCBI Taxonomy" id="1234261"/>
    <lineage>
        <taxon>Eukaryota</taxon>
        <taxon>Metazoa</taxon>
        <taxon>Spiralia</taxon>
        <taxon>Gnathifera</taxon>
        <taxon>Rotifera</taxon>
        <taxon>Eurotatoria</taxon>
        <taxon>Bdelloidea</taxon>
        <taxon>Philodinida</taxon>
        <taxon>Philodinidae</taxon>
        <taxon>Didymodactylos</taxon>
    </lineage>
</organism>
<dbReference type="EMBL" id="CAJOBA010056839">
    <property type="protein sequence ID" value="CAF4295540.1"/>
    <property type="molecule type" value="Genomic_DNA"/>
</dbReference>
<accession>A0A8S2FLT8</accession>
<evidence type="ECO:0000313" key="2">
    <source>
        <dbReference type="EMBL" id="CAF4295540.1"/>
    </source>
</evidence>
<dbReference type="EMBL" id="CAJNOK010034788">
    <property type="protein sequence ID" value="CAF1507407.1"/>
    <property type="molecule type" value="Genomic_DNA"/>
</dbReference>